<dbReference type="PANTHER" id="PTHR43775:SF20">
    <property type="entry name" value="HYBRID PKS-NRPS SYNTHETASE APDA"/>
    <property type="match status" value="1"/>
</dbReference>
<dbReference type="InterPro" id="IPR029063">
    <property type="entry name" value="SAM-dependent_MTases_sf"/>
</dbReference>
<dbReference type="InterPro" id="IPR001242">
    <property type="entry name" value="Condensation_dom"/>
</dbReference>
<dbReference type="GO" id="GO:0016491">
    <property type="term" value="F:oxidoreductase activity"/>
    <property type="evidence" value="ECO:0007669"/>
    <property type="project" value="UniProtKB-KW"/>
</dbReference>
<dbReference type="SUPFAM" id="SSF53901">
    <property type="entry name" value="Thiolase-like"/>
    <property type="match status" value="1"/>
</dbReference>
<dbReference type="InterPro" id="IPR001227">
    <property type="entry name" value="Ac_transferase_dom_sf"/>
</dbReference>
<feature type="domain" description="PKS/mFAS DH" evidence="13">
    <location>
        <begin position="965"/>
        <end position="1272"/>
    </location>
</feature>
<feature type="domain" description="Carrier" evidence="11">
    <location>
        <begin position="2453"/>
        <end position="2533"/>
    </location>
</feature>
<dbReference type="GO" id="GO:0031177">
    <property type="term" value="F:phosphopantetheine binding"/>
    <property type="evidence" value="ECO:0007669"/>
    <property type="project" value="InterPro"/>
</dbReference>
<dbReference type="InterPro" id="IPR042099">
    <property type="entry name" value="ANL_N_sf"/>
</dbReference>
<dbReference type="InterPro" id="IPR020806">
    <property type="entry name" value="PKS_PP-bd"/>
</dbReference>
<dbReference type="InterPro" id="IPR032821">
    <property type="entry name" value="PKS_assoc"/>
</dbReference>
<dbReference type="Gene3D" id="3.30.559.30">
    <property type="entry name" value="Nonribosomal peptide synthetase, condensation domain"/>
    <property type="match status" value="1"/>
</dbReference>
<dbReference type="Gene3D" id="3.40.47.10">
    <property type="match status" value="1"/>
</dbReference>
<proteinExistence type="predicted"/>
<feature type="compositionally biased region" description="Low complexity" evidence="10">
    <location>
        <begin position="2573"/>
        <end position="2586"/>
    </location>
</feature>
<dbReference type="InterPro" id="IPR014031">
    <property type="entry name" value="Ketoacyl_synth_C"/>
</dbReference>
<dbReference type="InterPro" id="IPR006162">
    <property type="entry name" value="Ppantetheine_attach_site"/>
</dbReference>
<dbReference type="SMART" id="SM00826">
    <property type="entry name" value="PKS_DH"/>
    <property type="match status" value="1"/>
</dbReference>
<dbReference type="PROSITE" id="PS50075">
    <property type="entry name" value="CARRIER"/>
    <property type="match status" value="2"/>
</dbReference>
<evidence type="ECO:0000256" key="7">
    <source>
        <dbReference type="ARBA" id="ARBA00023002"/>
    </source>
</evidence>
<feature type="region of interest" description="C-terminal hotdog fold" evidence="9">
    <location>
        <begin position="1116"/>
        <end position="1272"/>
    </location>
</feature>
<dbReference type="Pfam" id="PF16197">
    <property type="entry name" value="KAsynt_C_assoc"/>
    <property type="match status" value="1"/>
</dbReference>
<gene>
    <name evidence="14" type="ORF">NKR19_g465</name>
</gene>
<dbReference type="Proteomes" id="UP001174691">
    <property type="component" value="Unassembled WGS sequence"/>
</dbReference>
<dbReference type="CDD" id="cd19532">
    <property type="entry name" value="C_PKS-NRPS"/>
    <property type="match status" value="1"/>
</dbReference>
<dbReference type="Gene3D" id="3.30.300.30">
    <property type="match status" value="1"/>
</dbReference>
<keyword evidence="4" id="KW-0489">Methyltransferase</keyword>
<dbReference type="Gene3D" id="3.40.50.720">
    <property type="entry name" value="NAD(P)-binding Rossmann-like Domain"/>
    <property type="match status" value="3"/>
</dbReference>
<dbReference type="SUPFAM" id="SSF56801">
    <property type="entry name" value="Acetyl-CoA synthetase-like"/>
    <property type="match status" value="1"/>
</dbReference>
<dbReference type="InterPro" id="IPR020807">
    <property type="entry name" value="PKS_DH"/>
</dbReference>
<dbReference type="CDD" id="cd02440">
    <property type="entry name" value="AdoMet_MTases"/>
    <property type="match status" value="1"/>
</dbReference>
<dbReference type="InterPro" id="IPR036291">
    <property type="entry name" value="NAD(P)-bd_dom_sf"/>
</dbReference>
<dbReference type="EMBL" id="JANBVN010000004">
    <property type="protein sequence ID" value="KAJ9165345.1"/>
    <property type="molecule type" value="Genomic_DNA"/>
</dbReference>
<dbReference type="PROSITE" id="PS00455">
    <property type="entry name" value="AMP_BINDING"/>
    <property type="match status" value="1"/>
</dbReference>
<dbReference type="GO" id="GO:0032259">
    <property type="term" value="P:methylation"/>
    <property type="evidence" value="ECO:0007669"/>
    <property type="project" value="UniProtKB-KW"/>
</dbReference>
<dbReference type="FunFam" id="3.40.47.10:FF:000019">
    <property type="entry name" value="Polyketide synthase type I"/>
    <property type="match status" value="1"/>
</dbReference>
<dbReference type="InterPro" id="IPR016035">
    <property type="entry name" value="Acyl_Trfase/lysoPLipase"/>
</dbReference>
<feature type="region of interest" description="Disordered" evidence="10">
    <location>
        <begin position="952"/>
        <end position="975"/>
    </location>
</feature>
<sequence>MPAYPVTAEPRNVEPIAVVGSGMRFPGSSNSQSKLWELLLKPRDLLKRVPEERFNIDNFYHPDPTHHSTTHVRESYFLDEDHRHFDAGFFNIKPVEVAAIDPQQRVLMEVVYESLEAAGIPLESLVGSRTGVYVGLMTGDYFEHLHNDIDTLPTYVPTGTARSIMSNRISYFFDWHGPCMTIDTACSSSLVAVHQAVQLLRSGDSDMAVAAGANMILGPGQYIAESSLHMLSADSRSRMWDADGTGYARGEGVAAVVLKRLSTAIADGDKIECIIRETGVNQDGRTKGITMPNASAQIDLIEQTYAKAGLDPRNPSQRCQYFEAHGTGTAAGDPKEAEAISKAFFHPGDNVSHDHGDPLYVGSIKTVVGHTEGTAGLAGLLKASLAVRHGVIPPNLLFNKLHPHIEPFYSNLEIATSPKPWPALADGASRRASVNSFGFGGTNSHVIVENFVPTTANGTAHSLPSEVAVSPAPQFAPFNFSAASGSALRGALSGYSEYIASHLDVDLGNLAYTLYARKSQHAVRASISARSAADLQAKIDELMAKPLEGNSASSFGTRANPLSRPVRVLGVFTGQSAQWPTMGRELMKSPYVRKIVAELDVELQNLPKPERPDWTLEAQLTCDASESRVAEAAYAQPLSTTIQILLYDLLSSAGVTFQGIVGHSSGEVAVAYAKGYITRVEAIKIAYYRGYYSTVCSNDKPGAMMAAGATAEDANELCNLPMFKGRLCVAACNSPSGVTLSGDSDAIEQAREILQDEGKFARVLKVDKAYHSPHMKKAAAAFLECLKGCNIQPRHAPKVGDAVWPSSTYDDKIEMRGDGQGDVDLSGPYWVNNLLRPVLFSHAVETAAAAQGPFDFAIEVGPHASLKGPVLATLRGSGDGEALPYLGLLHRGKDDIDAFCDTLGALWSRVSPSTVDFRGVDSTASGANSRALIKGLPTYHWDHDRLYWHDSRSSRAQASAKNPPHPLLGTRTPESSENEIRWRNLLKLSELPWVRGHQLQGQVIYPATAYISTAVEAARSLAPGKNIAVVEIQDFSLGKPLVFEDSDLGIETVFTLHDITKEEGDSNSYVASFSYHASVKADVELLSAHATGKLRVTIGETHAQWLPSRPGDPPNLTSVSEDQFYSFLEPLGYSYTGHFRTLSEVQRKLDYSSALIGVPPPDDEPVQMLLHPAMLDTALQGIFLAYCYPGDGSFDQLHVPTGIKSFRVNVGLCEQHLGPTSSGTVASCARLTENPLTTRRLRGDVDIYTHEGAGLVQMEGIQVVAFSEPTAEADKKMFTEYKWAPLNPNGDLAMAGYRATPEDYEFAEALERVCLHYMQSITTLFPESVRKAMNLKGHFECAFAFYNDVISTTRDGTRQFAQKKWIDDSDADIAALKAKWGHRTEIQLACVVGDNLPGVLRGESTILEHMTKDGLLDRFYEVAMGIREVSLSLGRTVKQLVHRYPRMKMLEIGAGTGGATKVIMSEIGRSFASYTFTDISTSFFATAQEVFDSLGNKMIFGLLDCEKDVVAQGYEEHSYDLVVASLVLHATSDLQRTLTNARRLMKPGGYLVFMEIPNNEVTRAGFVFSGTPGWWLGQDDGRKLSPCVSTLEWHKLLLESGFSGVDTATPEHDIFPFTLTVIVSQAVDDRVLSLREPIASLGTTHETAVQVEWDLVLIGGQTLWTSQLLDQIVRLVQPFGIKHTVVTTLGDMSETKTSPNSAILCLAELDQPVFRALSERTLKGMQRLFETQGTVLWATQGGRSEEPYMNMSVGLIRTVMLENPELVVQVLDLDSSTKPDPRRLLELLLRLSYCATWEKDGSIEKMLWTQEQELAVDNGELMVSRVYLDTAANDRYNASKRTINRLIDPQTTPVSLSVGSSKPHLIHNSSLGIRVSESKHPQPANVDSTSDGLTLIKVERSLLAPVLAAPLKPTYLVLGTSVGTGKSVVCVASNNGSYASVPPEDVIEVNVPAGNEIQFLSQLDTLLRVENILSVCRRDSTVLIHEPSRELASHIVDAASRLNVAVFFTTTSSKPATDGPWIAVESYAQIREIRSLLPPDVAVYIDASTDAQDKRLGVMIASSLPGSCIQTTLAGIHALQHARDFTVADLRPRLNSAVQWALKNAVLPGDSDPKLLPSITLEQLVSGSEVFDMAAPAVLTWGSASPAKVPVEVSIVDSLVPFHSDKTYIMFGLTSDLAQSVCSWMASRGARNIVLTSRNPKVDDKWLVHMTDAGVRVEVFANDITDKDALFSLVDHIRQNFPPIAGIAHGAMVLDDVVFSEMPLEKMTKVLRPKVNGAMYLDEIFGPDADPLDFFVFFGSAATIAGNRGQAAYSAANSFMTALATKRRSQGLAASILHIGAVMGVGYVHRNKMFLEAVHDVLRKAGFLMYSEREFHLCVGEAVLASHPLSGRNPEVMTALKTYGLEDVIIRWPQFPRFQHCLQDDSENDRKPTKKAADASVKMRLAEATSETEVHEIVQDGFVRKLRAMLHIPDDKEAPQILASTIDDLGVDSLVAVDIRSWFSKELGIEIPVFKILSGGLVRELLEHAVENMPARETLDQNGTAPSPDAEKAAKPDSALVAATDVPASLSETPQTTPPSSSQSQMGDDDQGKQEASSVTSASGAESSGILKPSFDKVLPLSPGQSRFWFQKHLLEDQTTANSTICLQINGAVRLGSLEAAVQKVAARHESFRTSFFVDENQKAVQAISATSRLHLETVVLADASGVEQEFQTLKNYVYDIEHGECMRIIHLGLTPTKSFFLVGAHHIIVDGVSLEVLLDDLQKAYNSQDFSATEPAYQYSAYSEKMREDLASGVLQGEIKYWKSEFAEPPSPLPLLPFSAARKRTALTTNAHYSVNRTIDPQLARQIQKTCREKKANPFHFHLGVFEVLLFKLFGDGDVCIGMADANRWDDQVARSIGMYLNLLPLRFRLNDQQSFEKVLKETRRKAYLAMSNSRLPFDVLLENVNCERSTAISPLFQAFINYRQGVSEKRRFDNAELEVKTMEIPGTGYDVSLDILENPGGETRVSFMVQQSLYSESDASRLMDMYFGLLSDLSRSSQQILQQVSLFSSQDASKAIQLGKGPVMPSRWPETLVQRVDDIIAKHPSEISLRDCNGQSWTYRQLDTQVERIASALLKANTKPGSVVAVLQEPSPQFVFSLLAILRVGAVGAPLDSNNPPARLRAMINESKCFALLGNATTVAQAGNMNLPASVTVLDILYLQDGILAQRQPVPVRASDPAAVLFTSGTSGVPKGVILSHGSLRNHVEALVQTHGFGRETVLQQSSVGFDMSLNQTFMALANGGTLVIVPEALRKDPVAVANIVLKENITYTSATPSEYLAWLRHGPTSLFRSTHWKYATAGGEKFSPELLQGFRKLAGRFGREFHFFNAYGPTECSMSSSELDLSLEAPGQEGPHVSAGRTLPNYGIYIMDQNLSVLPVGWSGEVCISGAGVAIGYINNAEESRVKFLTDPQPSPVAIENGWTRMYRTGDKGVLQQDGTLEIIGRMEGDTQIKLRGLRIELQDIEQSILEAAKGQVKGVVVTPHGDPTLLIAHAVLSPSDPSADNDVDFLRKLAASLPLPQYMRPAAIIPVPSIPLTASGKVDRKALQRLAISNVSVGQESARELTETESKLAQVWRDTLPQQMQDVHHIDAASDFFHVGGNSLLLIELRQLVNERFQASLPLIKLFENSTLGGMAAMIQDVSSGADTDIDWEAETAIPQELLKIPTQQRRAVEAENHTTPKIVVMTGATGLLGSSLLQLLVESPDVSKIHCIAIRDTSKLAEFANSPKVVLHKGDLALARCGLTEAEAESISKSADAILHNGADVSFLKTYRSLRAPNLSSTKELMLLAATRRIPFHFVSTATAGKFNKSDTLAPESLAHFPPDQDRVGSAGLADGYAASKWASEVFLEKASRQLGLPVFIHRPSAIMGAEAGDDILSNVLEYGSVIQALPDSSRWTGYVDLVSLENAAGGISRSVLLVPGEVGSSSADALVEYLHHAGDQVIPVQSIRDLLHGDGGLDLKSLPMREWVDGAIRSGMNPLVGEFLRNADENGGLLIGQKLLLRKGENVPS</sequence>
<dbReference type="GO" id="GO:0004315">
    <property type="term" value="F:3-oxoacyl-[acyl-carrier-protein] synthase activity"/>
    <property type="evidence" value="ECO:0007669"/>
    <property type="project" value="InterPro"/>
</dbReference>
<dbReference type="SMART" id="SM00825">
    <property type="entry name" value="PKS_KS"/>
    <property type="match status" value="1"/>
</dbReference>
<dbReference type="InterPro" id="IPR016036">
    <property type="entry name" value="Malonyl_transacylase_ACP-bd"/>
</dbReference>
<dbReference type="Pfam" id="PF00668">
    <property type="entry name" value="Condensation"/>
    <property type="match status" value="1"/>
</dbReference>
<dbReference type="Pfam" id="PF02801">
    <property type="entry name" value="Ketoacyl-synt_C"/>
    <property type="match status" value="1"/>
</dbReference>
<dbReference type="InterPro" id="IPR049551">
    <property type="entry name" value="PKS_DH_C"/>
</dbReference>
<evidence type="ECO:0000256" key="8">
    <source>
        <dbReference type="ARBA" id="ARBA00023268"/>
    </source>
</evidence>
<dbReference type="Gene3D" id="3.40.50.150">
    <property type="entry name" value="Vaccinia Virus protein VP39"/>
    <property type="match status" value="1"/>
</dbReference>
<dbReference type="InterPro" id="IPR013968">
    <property type="entry name" value="PKS_KR"/>
</dbReference>
<dbReference type="InterPro" id="IPR018201">
    <property type="entry name" value="Ketoacyl_synth_AS"/>
</dbReference>
<evidence type="ECO:0000313" key="14">
    <source>
        <dbReference type="EMBL" id="KAJ9165345.1"/>
    </source>
</evidence>
<evidence type="ECO:0000259" key="12">
    <source>
        <dbReference type="PROSITE" id="PS52004"/>
    </source>
</evidence>
<evidence type="ECO:0000313" key="15">
    <source>
        <dbReference type="Proteomes" id="UP001174691"/>
    </source>
</evidence>
<dbReference type="Pfam" id="PF08242">
    <property type="entry name" value="Methyltransf_12"/>
    <property type="match status" value="1"/>
</dbReference>
<dbReference type="Pfam" id="PF00109">
    <property type="entry name" value="ketoacyl-synt"/>
    <property type="match status" value="1"/>
</dbReference>
<keyword evidence="1" id="KW-0596">Phosphopantetheine</keyword>
<evidence type="ECO:0000259" key="13">
    <source>
        <dbReference type="PROSITE" id="PS52019"/>
    </source>
</evidence>
<dbReference type="InterPro" id="IPR013120">
    <property type="entry name" value="FAR_NAD-bd"/>
</dbReference>
<dbReference type="InterPro" id="IPR045851">
    <property type="entry name" value="AMP-bd_C_sf"/>
</dbReference>
<keyword evidence="6" id="KW-0677">Repeat</keyword>
<dbReference type="GO" id="GO:0008168">
    <property type="term" value="F:methyltransferase activity"/>
    <property type="evidence" value="ECO:0007669"/>
    <property type="project" value="UniProtKB-KW"/>
</dbReference>
<dbReference type="Gene3D" id="3.40.50.12780">
    <property type="entry name" value="N-terminal domain of ligase-like"/>
    <property type="match status" value="1"/>
</dbReference>
<dbReference type="PROSITE" id="PS00606">
    <property type="entry name" value="KS3_1"/>
    <property type="match status" value="1"/>
</dbReference>
<dbReference type="InterPro" id="IPR013217">
    <property type="entry name" value="Methyltransf_12"/>
</dbReference>
<keyword evidence="8" id="KW-0511">Multifunctional enzyme</keyword>
<dbReference type="GO" id="GO:0004312">
    <property type="term" value="F:fatty acid synthase activity"/>
    <property type="evidence" value="ECO:0007669"/>
    <property type="project" value="TreeGrafter"/>
</dbReference>
<dbReference type="InterPro" id="IPR014030">
    <property type="entry name" value="Ketoacyl_synth_N"/>
</dbReference>
<dbReference type="PROSITE" id="PS52004">
    <property type="entry name" value="KS3_2"/>
    <property type="match status" value="1"/>
</dbReference>
<dbReference type="Gene3D" id="1.10.1200.10">
    <property type="entry name" value="ACP-like"/>
    <property type="match status" value="2"/>
</dbReference>
<dbReference type="InterPro" id="IPR020845">
    <property type="entry name" value="AMP-binding_CS"/>
</dbReference>
<dbReference type="SUPFAM" id="SSF52151">
    <property type="entry name" value="FabD/lysophospholipase-like"/>
    <property type="match status" value="1"/>
</dbReference>
<dbReference type="SUPFAM" id="SSF52777">
    <property type="entry name" value="CoA-dependent acyltransferases"/>
    <property type="match status" value="2"/>
</dbReference>
<dbReference type="Pfam" id="PF14765">
    <property type="entry name" value="PS-DH"/>
    <property type="match status" value="1"/>
</dbReference>
<feature type="active site" description="Proton acceptor; for dehydratase activity" evidence="9">
    <location>
        <position position="997"/>
    </location>
</feature>
<feature type="active site" description="Proton donor; for dehydratase activity" evidence="9">
    <location>
        <position position="1176"/>
    </location>
</feature>
<feature type="compositionally biased region" description="Low complexity" evidence="10">
    <location>
        <begin position="2594"/>
        <end position="2609"/>
    </location>
</feature>
<keyword evidence="5" id="KW-0808">Transferase</keyword>
<feature type="domain" description="Ketosynthase family 3 (KS3)" evidence="12">
    <location>
        <begin position="13"/>
        <end position="450"/>
    </location>
</feature>
<dbReference type="InterPro" id="IPR020841">
    <property type="entry name" value="PKS_Beta-ketoAc_synthase_dom"/>
</dbReference>
<dbReference type="SMART" id="SM00823">
    <property type="entry name" value="PKS_PP"/>
    <property type="match status" value="2"/>
</dbReference>
<evidence type="ECO:0000256" key="1">
    <source>
        <dbReference type="ARBA" id="ARBA00022450"/>
    </source>
</evidence>
<name>A0AA38SEF4_9PEZI</name>
<dbReference type="InterPro" id="IPR009081">
    <property type="entry name" value="PP-bd_ACP"/>
</dbReference>
<dbReference type="InterPro" id="IPR036736">
    <property type="entry name" value="ACP-like_sf"/>
</dbReference>
<evidence type="ECO:0000256" key="10">
    <source>
        <dbReference type="SAM" id="MobiDB-lite"/>
    </source>
</evidence>
<dbReference type="PANTHER" id="PTHR43775">
    <property type="entry name" value="FATTY ACID SYNTHASE"/>
    <property type="match status" value="1"/>
</dbReference>
<dbReference type="InterPro" id="IPR023213">
    <property type="entry name" value="CAT-like_dom_sf"/>
</dbReference>
<reference evidence="14" key="1">
    <citation type="submission" date="2022-07" db="EMBL/GenBank/DDBJ databases">
        <title>Fungi with potential for degradation of polypropylene.</title>
        <authorList>
            <person name="Gostincar C."/>
        </authorList>
    </citation>
    <scope>NUCLEOTIDE SEQUENCE</scope>
    <source>
        <strain evidence="14">EXF-13287</strain>
    </source>
</reference>
<dbReference type="SMART" id="SM00822">
    <property type="entry name" value="PKS_KR"/>
    <property type="match status" value="1"/>
</dbReference>
<accession>A0AA38SEF4</accession>
<feature type="domain" description="Carrier" evidence="11">
    <location>
        <begin position="3603"/>
        <end position="3683"/>
    </location>
</feature>
<comment type="caution">
    <text evidence="14">The sequence shown here is derived from an EMBL/GenBank/DDBJ whole genome shotgun (WGS) entry which is preliminary data.</text>
</comment>
<evidence type="ECO:0000256" key="3">
    <source>
        <dbReference type="ARBA" id="ARBA00022598"/>
    </source>
</evidence>
<dbReference type="SUPFAM" id="SSF51735">
    <property type="entry name" value="NAD(P)-binding Rossmann-fold domains"/>
    <property type="match status" value="2"/>
</dbReference>
<dbReference type="SUPFAM" id="SSF47336">
    <property type="entry name" value="ACP-like"/>
    <property type="match status" value="2"/>
</dbReference>
<feature type="region of interest" description="N-terminal hotdog fold" evidence="9">
    <location>
        <begin position="965"/>
        <end position="1101"/>
    </location>
</feature>
<keyword evidence="2" id="KW-0597">Phosphoprotein</keyword>
<dbReference type="GO" id="GO:0009403">
    <property type="term" value="P:toxin biosynthetic process"/>
    <property type="evidence" value="ECO:0007669"/>
    <property type="project" value="UniProtKB-ARBA"/>
</dbReference>
<evidence type="ECO:0000259" key="11">
    <source>
        <dbReference type="PROSITE" id="PS50075"/>
    </source>
</evidence>
<dbReference type="GO" id="GO:0016874">
    <property type="term" value="F:ligase activity"/>
    <property type="evidence" value="ECO:0007669"/>
    <property type="project" value="UniProtKB-KW"/>
</dbReference>
<keyword evidence="3" id="KW-0436">Ligase</keyword>
<dbReference type="SMART" id="SM00827">
    <property type="entry name" value="PKS_AT"/>
    <property type="match status" value="1"/>
</dbReference>
<dbReference type="InterPro" id="IPR000873">
    <property type="entry name" value="AMP-dep_synth/lig_dom"/>
</dbReference>
<dbReference type="Gene3D" id="3.10.129.110">
    <property type="entry name" value="Polyketide synthase dehydratase"/>
    <property type="match status" value="1"/>
</dbReference>
<dbReference type="Pfam" id="PF00501">
    <property type="entry name" value="AMP-binding"/>
    <property type="match status" value="1"/>
</dbReference>
<evidence type="ECO:0000256" key="6">
    <source>
        <dbReference type="ARBA" id="ARBA00022737"/>
    </source>
</evidence>
<dbReference type="PROSITE" id="PS00012">
    <property type="entry name" value="PHOSPHOPANTETHEINE"/>
    <property type="match status" value="2"/>
</dbReference>
<feature type="region of interest" description="Disordered" evidence="10">
    <location>
        <begin position="2534"/>
        <end position="2609"/>
    </location>
</feature>
<dbReference type="CDD" id="cd00833">
    <property type="entry name" value="PKS"/>
    <property type="match status" value="1"/>
</dbReference>
<dbReference type="SUPFAM" id="SSF55048">
    <property type="entry name" value="Probable ACP-binding domain of malonyl-CoA ACP transacylase"/>
    <property type="match status" value="1"/>
</dbReference>
<evidence type="ECO:0000256" key="9">
    <source>
        <dbReference type="PROSITE-ProRule" id="PRU01363"/>
    </source>
</evidence>
<dbReference type="InterPro" id="IPR049900">
    <property type="entry name" value="PKS_mFAS_DH"/>
</dbReference>
<keyword evidence="7" id="KW-0560">Oxidoreductase</keyword>
<evidence type="ECO:0000256" key="4">
    <source>
        <dbReference type="ARBA" id="ARBA00022603"/>
    </source>
</evidence>
<dbReference type="InterPro" id="IPR049552">
    <property type="entry name" value="PKS_DH_N"/>
</dbReference>
<keyword evidence="15" id="KW-1185">Reference proteome</keyword>
<evidence type="ECO:0000256" key="5">
    <source>
        <dbReference type="ARBA" id="ARBA00022679"/>
    </source>
</evidence>
<dbReference type="Gene3D" id="3.30.559.10">
    <property type="entry name" value="Chloramphenicol acetyltransferase-like domain"/>
    <property type="match status" value="1"/>
</dbReference>
<dbReference type="PROSITE" id="PS52019">
    <property type="entry name" value="PKS_MFAS_DH"/>
    <property type="match status" value="1"/>
</dbReference>
<dbReference type="InterPro" id="IPR050091">
    <property type="entry name" value="PKS_NRPS_Biosynth_Enz"/>
</dbReference>
<dbReference type="InterPro" id="IPR016039">
    <property type="entry name" value="Thiolase-like"/>
</dbReference>
<dbReference type="Pfam" id="PF08659">
    <property type="entry name" value="KR"/>
    <property type="match status" value="1"/>
</dbReference>
<dbReference type="Pfam" id="PF21089">
    <property type="entry name" value="PKS_DH_N"/>
    <property type="match status" value="1"/>
</dbReference>
<dbReference type="Pfam" id="PF00698">
    <property type="entry name" value="Acyl_transf_1"/>
    <property type="match status" value="1"/>
</dbReference>
<dbReference type="GO" id="GO:0006633">
    <property type="term" value="P:fatty acid biosynthetic process"/>
    <property type="evidence" value="ECO:0007669"/>
    <property type="project" value="InterPro"/>
</dbReference>
<evidence type="ECO:0000256" key="2">
    <source>
        <dbReference type="ARBA" id="ARBA00022553"/>
    </source>
</evidence>
<organism evidence="14 15">
    <name type="scientific">Coniochaeta hoffmannii</name>
    <dbReference type="NCBI Taxonomy" id="91930"/>
    <lineage>
        <taxon>Eukaryota</taxon>
        <taxon>Fungi</taxon>
        <taxon>Dikarya</taxon>
        <taxon>Ascomycota</taxon>
        <taxon>Pezizomycotina</taxon>
        <taxon>Sordariomycetes</taxon>
        <taxon>Sordariomycetidae</taxon>
        <taxon>Coniochaetales</taxon>
        <taxon>Coniochaetaceae</taxon>
        <taxon>Coniochaeta</taxon>
    </lineage>
</organism>
<dbReference type="InterPro" id="IPR057326">
    <property type="entry name" value="KR_dom"/>
</dbReference>
<dbReference type="Pfam" id="PF00550">
    <property type="entry name" value="PP-binding"/>
    <property type="match status" value="2"/>
</dbReference>
<dbReference type="Gene3D" id="3.40.366.10">
    <property type="entry name" value="Malonyl-Coenzyme A Acyl Carrier Protein, domain 2"/>
    <property type="match status" value="1"/>
</dbReference>
<dbReference type="CDD" id="cd05930">
    <property type="entry name" value="A_NRPS"/>
    <property type="match status" value="1"/>
</dbReference>
<dbReference type="InterPro" id="IPR014043">
    <property type="entry name" value="Acyl_transferase_dom"/>
</dbReference>
<dbReference type="Pfam" id="PF07993">
    <property type="entry name" value="NAD_binding_4"/>
    <property type="match status" value="1"/>
</dbReference>
<dbReference type="SUPFAM" id="SSF53335">
    <property type="entry name" value="S-adenosyl-L-methionine-dependent methyltransferases"/>
    <property type="match status" value="1"/>
</dbReference>
<protein>
    <submittedName>
        <fullName evidence="14">Polyketide synthetase</fullName>
    </submittedName>
</protein>
<dbReference type="InterPro" id="IPR042104">
    <property type="entry name" value="PKS_dehydratase_sf"/>
</dbReference>